<keyword evidence="2" id="KW-1185">Reference proteome</keyword>
<dbReference type="AlphaFoldDB" id="A0AAV2P671"/>
<protein>
    <submittedName>
        <fullName evidence="1">Uncharacterized protein</fullName>
    </submittedName>
</protein>
<dbReference type="Proteomes" id="UP001497644">
    <property type="component" value="Chromosome 7"/>
</dbReference>
<sequence length="75" mass="8113">MATPSIADIGNHIMNLIGRTISSLALPDKKKGSCSVRMEENSRGSSSKHDVETSLLSLNDIINGGHEFNGRSRYP</sequence>
<accession>A0AAV2P671</accession>
<gene>
    <name evidence="1" type="ORF">LPLAT_LOCUS12369</name>
</gene>
<evidence type="ECO:0000313" key="2">
    <source>
        <dbReference type="Proteomes" id="UP001497644"/>
    </source>
</evidence>
<dbReference type="EMBL" id="OZ034830">
    <property type="protein sequence ID" value="CAL1687103.1"/>
    <property type="molecule type" value="Genomic_DNA"/>
</dbReference>
<evidence type="ECO:0000313" key="1">
    <source>
        <dbReference type="EMBL" id="CAL1687103.1"/>
    </source>
</evidence>
<reference evidence="1" key="1">
    <citation type="submission" date="2024-04" db="EMBL/GenBank/DDBJ databases">
        <authorList>
            <consortium name="Molecular Ecology Group"/>
        </authorList>
    </citation>
    <scope>NUCLEOTIDE SEQUENCE</scope>
</reference>
<organism evidence="1 2">
    <name type="scientific">Lasius platythorax</name>
    <dbReference type="NCBI Taxonomy" id="488582"/>
    <lineage>
        <taxon>Eukaryota</taxon>
        <taxon>Metazoa</taxon>
        <taxon>Ecdysozoa</taxon>
        <taxon>Arthropoda</taxon>
        <taxon>Hexapoda</taxon>
        <taxon>Insecta</taxon>
        <taxon>Pterygota</taxon>
        <taxon>Neoptera</taxon>
        <taxon>Endopterygota</taxon>
        <taxon>Hymenoptera</taxon>
        <taxon>Apocrita</taxon>
        <taxon>Aculeata</taxon>
        <taxon>Formicoidea</taxon>
        <taxon>Formicidae</taxon>
        <taxon>Formicinae</taxon>
        <taxon>Lasius</taxon>
        <taxon>Lasius</taxon>
    </lineage>
</organism>
<name>A0AAV2P671_9HYME</name>
<proteinExistence type="predicted"/>